<dbReference type="InterPro" id="IPR027417">
    <property type="entry name" value="P-loop_NTPase"/>
</dbReference>
<dbReference type="Pfam" id="PF19993">
    <property type="entry name" value="DO-GTPase2"/>
    <property type="match status" value="1"/>
</dbReference>
<accession>A0A919M7D8</accession>
<dbReference type="AlphaFoldDB" id="A0A919M7D8"/>
<gene>
    <name evidence="2" type="ORF">Acy02nite_51040</name>
</gene>
<keyword evidence="3" id="KW-1185">Reference proteome</keyword>
<dbReference type="EMBL" id="BOMH01000038">
    <property type="protein sequence ID" value="GID67223.1"/>
    <property type="molecule type" value="Genomic_DNA"/>
</dbReference>
<evidence type="ECO:0000313" key="2">
    <source>
        <dbReference type="EMBL" id="GID67223.1"/>
    </source>
</evidence>
<sequence length="295" mass="33309">MQIVMLGHTNAGKTSYMSAMYRTMALEGIGGFRVRAKNERAHQQLLTAGTGLLRGTYPAPSDRRHEYTLTLRHAASPLIDFTWKDHRGGALRDRSTVDDTRELLEDLTGADAIVLFLDSVDLQNSEAARRKIRNLTTVVFQALENRTGTTPIVIALTKCDLIDESRIDRMLEPFGSFIQAIRQQQYVIGTLVPMACGPEPRNVDVPVLFCLYFGVRHHADAMVANLNEAAASARRFAARDTAYDRWINGRLRGEKTNRELAADAYLKAEREYRRLEPMLRPIQQLEHLLGPIEIF</sequence>
<organism evidence="2 3">
    <name type="scientific">Actinoplanes cyaneus</name>
    <dbReference type="NCBI Taxonomy" id="52696"/>
    <lineage>
        <taxon>Bacteria</taxon>
        <taxon>Bacillati</taxon>
        <taxon>Actinomycetota</taxon>
        <taxon>Actinomycetes</taxon>
        <taxon>Micromonosporales</taxon>
        <taxon>Micromonosporaceae</taxon>
        <taxon>Actinoplanes</taxon>
    </lineage>
</organism>
<reference evidence="2" key="1">
    <citation type="submission" date="2021-01" db="EMBL/GenBank/DDBJ databases">
        <title>Whole genome shotgun sequence of Actinoplanes cyaneus NBRC 14990.</title>
        <authorList>
            <person name="Komaki H."/>
            <person name="Tamura T."/>
        </authorList>
    </citation>
    <scope>NUCLEOTIDE SEQUENCE</scope>
    <source>
        <strain evidence="2">NBRC 14990</strain>
    </source>
</reference>
<feature type="domain" description="Double-GTPase 2" evidence="1">
    <location>
        <begin position="5"/>
        <end position="177"/>
    </location>
</feature>
<dbReference type="InterPro" id="IPR045528">
    <property type="entry name" value="DO-GTPase2"/>
</dbReference>
<dbReference type="RefSeq" id="WP_203744720.1">
    <property type="nucleotide sequence ID" value="NZ_BAAAUC010000004.1"/>
</dbReference>
<evidence type="ECO:0000259" key="1">
    <source>
        <dbReference type="Pfam" id="PF19993"/>
    </source>
</evidence>
<protein>
    <recommendedName>
        <fullName evidence="1">Double-GTPase 2 domain-containing protein</fullName>
    </recommendedName>
</protein>
<evidence type="ECO:0000313" key="3">
    <source>
        <dbReference type="Proteomes" id="UP000619479"/>
    </source>
</evidence>
<dbReference type="SUPFAM" id="SSF52540">
    <property type="entry name" value="P-loop containing nucleoside triphosphate hydrolases"/>
    <property type="match status" value="1"/>
</dbReference>
<name>A0A919M7D8_9ACTN</name>
<dbReference type="Gene3D" id="3.40.50.300">
    <property type="entry name" value="P-loop containing nucleotide triphosphate hydrolases"/>
    <property type="match status" value="1"/>
</dbReference>
<dbReference type="Proteomes" id="UP000619479">
    <property type="component" value="Unassembled WGS sequence"/>
</dbReference>
<comment type="caution">
    <text evidence="2">The sequence shown here is derived from an EMBL/GenBank/DDBJ whole genome shotgun (WGS) entry which is preliminary data.</text>
</comment>
<dbReference type="CDD" id="cd00882">
    <property type="entry name" value="Ras_like_GTPase"/>
    <property type="match status" value="1"/>
</dbReference>
<proteinExistence type="predicted"/>